<evidence type="ECO:0000313" key="1">
    <source>
        <dbReference type="EMBL" id="SHO59391.1"/>
    </source>
</evidence>
<dbReference type="EMBL" id="FRXN01000001">
    <property type="protein sequence ID" value="SHO59391.1"/>
    <property type="molecule type" value="Genomic_DNA"/>
</dbReference>
<dbReference type="AlphaFoldDB" id="A0A1M7Z3C3"/>
<gene>
    <name evidence="1" type="ORF">SAMN04488108_0027</name>
</gene>
<reference evidence="2" key="1">
    <citation type="submission" date="2016-12" db="EMBL/GenBank/DDBJ databases">
        <authorList>
            <person name="Varghese N."/>
            <person name="Submissions S."/>
        </authorList>
    </citation>
    <scope>NUCLEOTIDE SEQUENCE [LARGE SCALE GENOMIC DNA]</scope>
    <source>
        <strain evidence="2">DSM 25035</strain>
    </source>
</reference>
<dbReference type="STRING" id="1073327.SAMN04488108_0027"/>
<name>A0A1M7Z3C3_9BACT</name>
<dbReference type="OrthoDB" id="979024at2"/>
<keyword evidence="2" id="KW-1185">Reference proteome</keyword>
<organism evidence="1 2">
    <name type="scientific">Algoriphagus zhangzhouensis</name>
    <dbReference type="NCBI Taxonomy" id="1073327"/>
    <lineage>
        <taxon>Bacteria</taxon>
        <taxon>Pseudomonadati</taxon>
        <taxon>Bacteroidota</taxon>
        <taxon>Cytophagia</taxon>
        <taxon>Cytophagales</taxon>
        <taxon>Cyclobacteriaceae</taxon>
        <taxon>Algoriphagus</taxon>
    </lineage>
</organism>
<dbReference type="RefSeq" id="WP_073569733.1">
    <property type="nucleotide sequence ID" value="NZ_FRXN01000001.1"/>
</dbReference>
<sequence length="216" mass="24693">MKESITRAVFTLALVAVGSLSLFAQNQFPSQIWHKGSIYGLDGQTYEGLVKYDLENNLVQLKTETISIFPASNVSHFEIHNESNDGLRSFYSLPYSPNGDSQTPIFFEVLTEGYDITLLCREYIETDYKDTGTKGVVGAIPSNGPKTIRSNRVAFNYYFFKDNEIQKYSLKKKDLFAFLPGYEEEVNQFMRKNGLEHDKRADLLLIASYYNELNKN</sequence>
<dbReference type="Proteomes" id="UP000184609">
    <property type="component" value="Unassembled WGS sequence"/>
</dbReference>
<accession>A0A1M7Z3C3</accession>
<protein>
    <submittedName>
        <fullName evidence="1">Uncharacterized protein</fullName>
    </submittedName>
</protein>
<proteinExistence type="predicted"/>
<evidence type="ECO:0000313" key="2">
    <source>
        <dbReference type="Proteomes" id="UP000184609"/>
    </source>
</evidence>